<dbReference type="EMBL" id="JARQGV010000004">
    <property type="protein sequence ID" value="MDT2249878.1"/>
    <property type="molecule type" value="Genomic_DNA"/>
</dbReference>
<feature type="transmembrane region" description="Helical" evidence="3">
    <location>
        <begin position="453"/>
        <end position="473"/>
    </location>
</feature>
<evidence type="ECO:0000256" key="2">
    <source>
        <dbReference type="ARBA" id="ARBA00023136"/>
    </source>
</evidence>
<dbReference type="InterPro" id="IPR004995">
    <property type="entry name" value="Spore_Ger"/>
</dbReference>
<comment type="similarity">
    <text evidence="1">Belongs to the GerABKA family.</text>
</comment>
<gene>
    <name evidence="4" type="ORF">P7H09_00295</name>
</gene>
<evidence type="ECO:0000313" key="4">
    <source>
        <dbReference type="EMBL" id="MDT2249878.1"/>
    </source>
</evidence>
<dbReference type="PANTHER" id="PTHR22550:SF16">
    <property type="entry name" value="SPORE GERMINATION PROTEIN"/>
    <property type="match status" value="1"/>
</dbReference>
<accession>A0AAP5JQM4</accession>
<feature type="transmembrane region" description="Helical" evidence="3">
    <location>
        <begin position="391"/>
        <end position="410"/>
    </location>
</feature>
<dbReference type="InterPro" id="IPR050768">
    <property type="entry name" value="UPF0353/GerABKA_families"/>
</dbReference>
<dbReference type="PANTHER" id="PTHR22550">
    <property type="entry name" value="SPORE GERMINATION PROTEIN"/>
    <property type="match status" value="1"/>
</dbReference>
<reference evidence="4" key="1">
    <citation type="journal article" date="2023" name="J. Vet. Diagn. Invest.">
        <title>Oxytetracycline-resistant Paenibacillus larvae identified in commercial beekeeping operations in Saskatchewan using pooled honey sampling.</title>
        <authorList>
            <person name="Obshta O."/>
            <person name="Zabrodski M.W."/>
            <person name="Soomro T."/>
            <person name="Wilson G."/>
            <person name="Masood F."/>
            <person name="Thebeau J."/>
            <person name="Silva M.C.B."/>
            <person name="Biganski S."/>
            <person name="Kozii I.V."/>
            <person name="Koziy R.V."/>
            <person name="Raza M.F."/>
            <person name="Jose M.S."/>
            <person name="Simko E."/>
            <person name="Wood S.C."/>
        </authorList>
    </citation>
    <scope>NUCLEOTIDE SEQUENCE</scope>
    <source>
        <strain evidence="4">PL001</strain>
    </source>
</reference>
<keyword evidence="3" id="KW-0812">Transmembrane</keyword>
<dbReference type="Proteomes" id="UP001259239">
    <property type="component" value="Unassembled WGS sequence"/>
</dbReference>
<evidence type="ECO:0000256" key="1">
    <source>
        <dbReference type="ARBA" id="ARBA00005278"/>
    </source>
</evidence>
<protein>
    <submittedName>
        <fullName evidence="4">Spore germination protein</fullName>
    </submittedName>
</protein>
<evidence type="ECO:0000313" key="5">
    <source>
        <dbReference type="Proteomes" id="UP001259239"/>
    </source>
</evidence>
<reference evidence="4" key="2">
    <citation type="submission" date="2023-03" db="EMBL/GenBank/DDBJ databases">
        <authorList>
            <person name="Obshta O."/>
            <person name="Zabrodski M.W."/>
            <person name="Soomro T."/>
            <person name="Wilson G."/>
            <person name="Masood F."/>
            <person name="Thebeau J."/>
            <person name="Bezerra Da Silva M.C."/>
            <person name="Raza F."/>
            <person name="Biganski S."/>
            <person name="Jose M."/>
            <person name="Camilli M."/>
            <person name="Kozii I.V."/>
            <person name="Kozii R.V."/>
            <person name="Simko E."/>
            <person name="Wood S.C."/>
        </authorList>
    </citation>
    <scope>NUCLEOTIDE SEQUENCE</scope>
    <source>
        <strain evidence="4">PL001</strain>
    </source>
</reference>
<evidence type="ECO:0000256" key="3">
    <source>
        <dbReference type="SAM" id="Phobius"/>
    </source>
</evidence>
<dbReference type="GO" id="GO:0016020">
    <property type="term" value="C:membrane"/>
    <property type="evidence" value="ECO:0007669"/>
    <property type="project" value="InterPro"/>
</dbReference>
<feature type="transmembrane region" description="Helical" evidence="3">
    <location>
        <begin position="299"/>
        <end position="321"/>
    </location>
</feature>
<dbReference type="RefSeq" id="WP_023484128.1">
    <property type="nucleotide sequence ID" value="NZ_CBCRXL010000118.1"/>
</dbReference>
<keyword evidence="3" id="KW-1133">Transmembrane helix</keyword>
<organism evidence="4 5">
    <name type="scientific">Paenibacillus larvae</name>
    <dbReference type="NCBI Taxonomy" id="1464"/>
    <lineage>
        <taxon>Bacteria</taxon>
        <taxon>Bacillati</taxon>
        <taxon>Bacillota</taxon>
        <taxon>Bacilli</taxon>
        <taxon>Bacillales</taxon>
        <taxon>Paenibacillaceae</taxon>
        <taxon>Paenibacillus</taxon>
    </lineage>
</organism>
<feature type="transmembrane region" description="Helical" evidence="3">
    <location>
        <begin position="422"/>
        <end position="447"/>
    </location>
</feature>
<proteinExistence type="inferred from homology"/>
<keyword evidence="2 3" id="KW-0472">Membrane</keyword>
<dbReference type="AlphaFoldDB" id="A0AAP5JQM4"/>
<comment type="caution">
    <text evidence="4">The sequence shown here is derived from an EMBL/GenBank/DDBJ whole genome shotgun (WGS) entry which is preliminary data.</text>
</comment>
<name>A0AAP5JQM4_9BACL</name>
<dbReference type="Pfam" id="PF03323">
    <property type="entry name" value="GerA"/>
    <property type="match status" value="1"/>
</dbReference>
<dbReference type="GO" id="GO:0009847">
    <property type="term" value="P:spore germination"/>
    <property type="evidence" value="ECO:0007669"/>
    <property type="project" value="InterPro"/>
</dbReference>
<sequence length="522" mass="57986">MVSIFDWLKGKRTYVPQKQPEYKITSSITLNTKHLSEIFNGIPEFVCKELVLKNKNKAAIAYIDGLTDKVLINRDIIRPLLYEEWDEQYLFESSISMGTVKKNGDWREIEQAILSGKTVLFVDGISYVLVLETQGWPQRSIQESKVEPDVKSAHQGFTETASQNIAMIRRYIPSTELKVKTCTVGKRGQVNISILYIADVVNISVLQKVEKRIKKIDVDTILNTGELEQFIEDDPYSQFPQLTITERPDTTASHLLQGRVTIVVDRSPGVLIGPMTLTSFFQTTDDYSIRWLVSSFVRMLRFVGAIIAIFAPALYIALVSFHYEVIPLRLLLTIAESRERVPFPPLIEALIMELVLEMLREAAIRLPAPVGQTIGIVGGIVIGQAAVQAGLVSNIMVIVVAITAISSFILPNLELGAGIRLIRFPIMLLASVLGMVGIVAGVMTLVIHLLASVLGMVGIVAGVMTLVIHLLALESLGTPYGSPVSPLRLRNMKDTFVRLPVWLQKNRPESVGSQQIKKEGRK</sequence>
<dbReference type="PIRSF" id="PIRSF005690">
    <property type="entry name" value="GerBA"/>
    <property type="match status" value="1"/>
</dbReference>